<dbReference type="OrthoDB" id="500470at2"/>
<keyword evidence="1" id="KW-0677">Repeat</keyword>
<reference evidence="3 4" key="1">
    <citation type="submission" date="2012-05" db="EMBL/GenBank/DDBJ databases">
        <title>Finished chromosome of genome of Oscillatoria sp. PCC 7112.</title>
        <authorList>
            <consortium name="US DOE Joint Genome Institute"/>
            <person name="Gugger M."/>
            <person name="Coursin T."/>
            <person name="Rippka R."/>
            <person name="Tandeau De Marsac N."/>
            <person name="Huntemann M."/>
            <person name="Wei C.-L."/>
            <person name="Han J."/>
            <person name="Detter J.C."/>
            <person name="Han C."/>
            <person name="Tapia R."/>
            <person name="Davenport K."/>
            <person name="Daligault H."/>
            <person name="Erkkila T."/>
            <person name="Gu W."/>
            <person name="Munk A.C.C."/>
            <person name="Teshima H."/>
            <person name="Xu Y."/>
            <person name="Chain P."/>
            <person name="Chen A."/>
            <person name="Krypides N."/>
            <person name="Mavromatis K."/>
            <person name="Markowitz V."/>
            <person name="Szeto E."/>
            <person name="Ivanova N."/>
            <person name="Mikhailova N."/>
            <person name="Ovchinnikova G."/>
            <person name="Pagani I."/>
            <person name="Pati A."/>
            <person name="Goodwin L."/>
            <person name="Peters L."/>
            <person name="Pitluck S."/>
            <person name="Woyke T."/>
            <person name="Kerfeld C."/>
        </authorList>
    </citation>
    <scope>NUCLEOTIDE SEQUENCE [LARGE SCALE GENOMIC DNA]</scope>
    <source>
        <strain evidence="3 4">PCC 7112</strain>
    </source>
</reference>
<dbReference type="Proteomes" id="UP000010478">
    <property type="component" value="Chromosome"/>
</dbReference>
<dbReference type="SMART" id="SM00028">
    <property type="entry name" value="TPR"/>
    <property type="match status" value="7"/>
</dbReference>
<gene>
    <name evidence="3" type="ORF">Osc7112_3770</name>
</gene>
<keyword evidence="2" id="KW-0802">TPR repeat</keyword>
<dbReference type="InterPro" id="IPR019734">
    <property type="entry name" value="TPR_rpt"/>
</dbReference>
<keyword evidence="4" id="KW-1185">Reference proteome</keyword>
<evidence type="ECO:0000313" key="3">
    <source>
        <dbReference type="EMBL" id="AFZ08114.1"/>
    </source>
</evidence>
<dbReference type="PANTHER" id="PTHR44943:SF8">
    <property type="entry name" value="TPR REPEAT-CONTAINING PROTEIN MJ0263"/>
    <property type="match status" value="1"/>
</dbReference>
<organism evidence="3 4">
    <name type="scientific">Phormidium nigroviride PCC 7112</name>
    <dbReference type="NCBI Taxonomy" id="179408"/>
    <lineage>
        <taxon>Bacteria</taxon>
        <taxon>Bacillati</taxon>
        <taxon>Cyanobacteriota</taxon>
        <taxon>Cyanophyceae</taxon>
        <taxon>Oscillatoriophycideae</taxon>
        <taxon>Oscillatoriales</taxon>
        <taxon>Oscillatoriaceae</taxon>
        <taxon>Phormidium</taxon>
    </lineage>
</organism>
<dbReference type="Gene3D" id="1.25.40.10">
    <property type="entry name" value="Tetratricopeptide repeat domain"/>
    <property type="match status" value="5"/>
</dbReference>
<dbReference type="KEGG" id="oni:Osc7112_3770"/>
<dbReference type="eggNOG" id="COG0457">
    <property type="taxonomic scope" value="Bacteria"/>
</dbReference>
<protein>
    <submittedName>
        <fullName evidence="3">Tetratricopeptide TPR_1 repeat-containing protein</fullName>
    </submittedName>
</protein>
<dbReference type="SUPFAM" id="SSF48439">
    <property type="entry name" value="Protein prenylyltransferase"/>
    <property type="match status" value="1"/>
</dbReference>
<accession>K9VKR8</accession>
<evidence type="ECO:0000256" key="1">
    <source>
        <dbReference type="ARBA" id="ARBA00022737"/>
    </source>
</evidence>
<dbReference type="STRING" id="179408.Osc7112_3770"/>
<dbReference type="InterPro" id="IPR011990">
    <property type="entry name" value="TPR-like_helical_dom_sf"/>
</dbReference>
<dbReference type="PANTHER" id="PTHR44943">
    <property type="entry name" value="CELLULOSE SYNTHASE OPERON PROTEIN C"/>
    <property type="match status" value="1"/>
</dbReference>
<dbReference type="HOGENOM" id="CLU_290305_0_0_3"/>
<evidence type="ECO:0000256" key="2">
    <source>
        <dbReference type="ARBA" id="ARBA00022803"/>
    </source>
</evidence>
<dbReference type="InterPro" id="IPR051685">
    <property type="entry name" value="Ycf3/AcsC/BcsC/TPR_MFPF"/>
</dbReference>
<sequence length="930" mass="105689">MPIDDEDFESESISSDRKLQLFTDRHEFTRRFAFYLNDDPPPEQILYFFGDGGNGKSLLLKHLEFHCCKRFAPDVWQQWRELPESQAAEVANFVRYAAAKTYTPIPAVRHDFGLIPIKEDKPQDRFYGLLMLRRNIAAATKKYKFKFPNYDFACFWYLLNKGESEATLNQLFPDDVAELVASVVETFADVPVVAQAVAVLKGIDKLGGIKRAMKLVQNRLGVSDEKAEEIRRLDIDTELTDYLPKLFAGDLNAAMAGKNKPDRLVMLFDTHEKMWDEKRNSQGATFWYQDEWFRRLLRALDYKLGIVVVVAGRECPVTQLRWPNASRFPIPEDYIDAQLVWHLSPADARDYLHKVEIDKADLADAVIKYASLNPNDPWDNLQVHPFYLGLCADAVLAERRRGIELMSSDFARIPKLENKTAELTDRLLSYVDREVRSAVHSLSACRAFDEDLYVKLGVGCHFQASSANFEMLTGFSFVWKSQKRGDNWYRIHDLLRRLDADRDNPKTRKAHEVLEAHYREVGDAAEAIFHANRLDWKRGVKEWEEVFNKALKKSRYKECEALLGVRDELWIKSDYWLGRVSRSEGHYYAQFARYVEAKQEYLETVAAYDRQLILTPDDDATLNSKGNALHRLGELQARLSEFEAAKLSYCDAIAALNSALLIVPDDIDVLRNKGIALKCLGNLQAQLSEFKAAKLSYCDAIAAYNSALLIAPDYIDVLRNKGNALRSLGDLLAKQSEFEAAKQSYFEAIAAYNSALLIAPDDNYVLTNKGIALQSLGELQAKQSEFEAAKQSYFEAIAAFNSALLIAPDDIYALNNKGNALRSLGELQAQLSEFEAAKQSYFEAIAACNSVLLIAPDDIGVLNNKGRALKILGDLQAKFSDQQEALKNWQEALKMFDRSLAIAPNRDWVRNWRDSLQEFIDNLGEDTVSS</sequence>
<dbReference type="AlphaFoldDB" id="K9VKR8"/>
<name>K9VKR8_9CYAN</name>
<proteinExistence type="predicted"/>
<evidence type="ECO:0000313" key="4">
    <source>
        <dbReference type="Proteomes" id="UP000010478"/>
    </source>
</evidence>
<dbReference type="EMBL" id="CP003614">
    <property type="protein sequence ID" value="AFZ08114.1"/>
    <property type="molecule type" value="Genomic_DNA"/>
</dbReference>
<dbReference type="RefSeq" id="WP_015177369.1">
    <property type="nucleotide sequence ID" value="NC_019729.1"/>
</dbReference>